<dbReference type="Gene3D" id="3.90.320.10">
    <property type="match status" value="1"/>
</dbReference>
<feature type="domain" description="PD-(D/E)XK endonuclease-like" evidence="1">
    <location>
        <begin position="680"/>
        <end position="994"/>
    </location>
</feature>
<name>A0A7K0KCL5_9BACT</name>
<gene>
    <name evidence="2" type="ORF">FYJ73_02630</name>
</gene>
<dbReference type="SUPFAM" id="SSF52540">
    <property type="entry name" value="P-loop containing nucleoside triphosphate hydrolases"/>
    <property type="match status" value="1"/>
</dbReference>
<sequence>MSHLSDIHKSDTSFLHFVAKDVLAKHGQSLDKVAIVFPNKRASIFFNRELFQEVGHALWSPKYITISELFREHSELLVPDPITLVFQVYNVFCDITGSDETLDHFYSWGQLMLSDFDDIDKNEVDPDKLFIDLQAWEEMNDFSFLTETQRQSLEVFFHTMMQDSLLQRRFKNIWEHLGSIYHELHQRLKKQGLAYEGMLYREVIEQKYIDFQYETYIFVGFNLLQKVEQDLFRRLKMEGKAEFYWDYDVNYINEDAGKYIKQYLDMFPNQLNKSLASIGINSTEVFDNMKTHKVVSLISAPTEEIQARYVGQWLANNGRIDDGNRTAVVMADENLLPSVIHSLPCNIKNVNVTTGFPLNASEVSVWVDALIALQLKGLTSDRKHFQLQYINRVLLHPYAQYLSDDCKTLASQLNGNHRYYPTIKELTDGYDENLSLLFQPLEERNGILPLMSWMTDLLKIIGQNTRSINDPLLHQSIFSMYTLLNRLDEIMSVYIHKSDSQTHRHVDEKNGKQLVSVYVLQRLMSQLIQSTAIPFHGEPAIGIQVMGVLETRNLDFDHVILLSCNEGKLPKNINDASFIPHSIRVGYGLTTVENKVAIFAYYFQSLIQRAQDVTLLYNNATDDGQKGEMSRFMLKLMVDSYGSQHIGRYTLTAGQNQSPRQCMAKHKTPEVMNVLHAMKSISPSALDKYMRCPLKFYYHVICQLQEQEEDNIDEIDNTMFGDLFHHSAELIYRQFSEQQPTITKEKIQAALKDAGFLDHIIDQAFRDILFHAKENQFIPQYNGLQMLNKNVIKLYLQRLLRLDAACAPFDILALEENFYDKVSFDVNGQQYSLHIGGKVDRIDRINQGGKWVVRIVDYKTGKPLTSLPACVKDIFNTDNIENKHSTYYLQSMLYAGVVKYGVNSYKKVGKMTQQAVAPALLFIRQASAENYNPILTFSIGRGQREIIDDISVMWPEFSDLVKQLLAEIFNPLIDFTPTSHTKRCDNCPYSLICHE</sequence>
<evidence type="ECO:0000313" key="3">
    <source>
        <dbReference type="Proteomes" id="UP000438914"/>
    </source>
</evidence>
<organism evidence="2 3">
    <name type="scientific">Hallella mizrahii</name>
    <dbReference type="NCBI Taxonomy" id="2606637"/>
    <lineage>
        <taxon>Bacteria</taxon>
        <taxon>Pseudomonadati</taxon>
        <taxon>Bacteroidota</taxon>
        <taxon>Bacteroidia</taxon>
        <taxon>Bacteroidales</taxon>
        <taxon>Prevotellaceae</taxon>
        <taxon>Hallella</taxon>
    </lineage>
</organism>
<dbReference type="InterPro" id="IPR011604">
    <property type="entry name" value="PDDEXK-like_dom_sf"/>
</dbReference>
<dbReference type="Pfam" id="PF12705">
    <property type="entry name" value="PDDEXK_1"/>
    <property type="match status" value="1"/>
</dbReference>
<evidence type="ECO:0000313" key="2">
    <source>
        <dbReference type="EMBL" id="MST83588.1"/>
    </source>
</evidence>
<dbReference type="AlphaFoldDB" id="A0A7K0KCL5"/>
<dbReference type="InterPro" id="IPR027417">
    <property type="entry name" value="P-loop_NTPase"/>
</dbReference>
<protein>
    <submittedName>
        <fullName evidence="2">PD-(D/E)XK nuclease family protein</fullName>
    </submittedName>
</protein>
<dbReference type="Proteomes" id="UP000438914">
    <property type="component" value="Unassembled WGS sequence"/>
</dbReference>
<dbReference type="InterPro" id="IPR038726">
    <property type="entry name" value="PDDEXK_AddAB-type"/>
</dbReference>
<comment type="caution">
    <text evidence="2">The sequence shown here is derived from an EMBL/GenBank/DDBJ whole genome shotgun (WGS) entry which is preliminary data.</text>
</comment>
<evidence type="ECO:0000259" key="1">
    <source>
        <dbReference type="Pfam" id="PF12705"/>
    </source>
</evidence>
<reference evidence="2 3" key="1">
    <citation type="submission" date="2019-08" db="EMBL/GenBank/DDBJ databases">
        <title>In-depth cultivation of the pig gut microbiome towards novel bacterial diversity and tailored functional studies.</title>
        <authorList>
            <person name="Wylensek D."/>
            <person name="Hitch T.C.A."/>
            <person name="Clavel T."/>
        </authorList>
    </citation>
    <scope>NUCLEOTIDE SEQUENCE [LARGE SCALE GENOMIC DNA]</scope>
    <source>
        <strain evidence="2 3">LKV-178-WT-2A</strain>
    </source>
</reference>
<proteinExistence type="predicted"/>
<dbReference type="EMBL" id="VUNG01000004">
    <property type="protein sequence ID" value="MST83588.1"/>
    <property type="molecule type" value="Genomic_DNA"/>
</dbReference>
<keyword evidence="3" id="KW-1185">Reference proteome</keyword>
<accession>A0A7K0KCL5</accession>